<feature type="region of interest" description="Disordered" evidence="6">
    <location>
        <begin position="814"/>
        <end position="917"/>
    </location>
</feature>
<dbReference type="KEGG" id="dci:103521937"/>
<feature type="compositionally biased region" description="Low complexity" evidence="6">
    <location>
        <begin position="851"/>
        <end position="860"/>
    </location>
</feature>
<dbReference type="GO" id="GO:0070973">
    <property type="term" value="P:protein localization to endoplasmic reticulum exit site"/>
    <property type="evidence" value="ECO:0007669"/>
    <property type="project" value="TreeGrafter"/>
</dbReference>
<dbReference type="Pfam" id="PF12931">
    <property type="entry name" value="TPR_Sec16"/>
    <property type="match status" value="1"/>
</dbReference>
<evidence type="ECO:0000313" key="8">
    <source>
        <dbReference type="Proteomes" id="UP000079169"/>
    </source>
</evidence>
<evidence type="ECO:0000256" key="6">
    <source>
        <dbReference type="SAM" id="MobiDB-lite"/>
    </source>
</evidence>
<dbReference type="STRING" id="121845.A0A1S3DND0"/>
<evidence type="ECO:0000256" key="1">
    <source>
        <dbReference type="ARBA" id="ARBA00004240"/>
    </source>
</evidence>
<dbReference type="PaxDb" id="121845-A0A1S3DND0"/>
<protein>
    <submittedName>
        <fullName evidence="9">Protein transport protein Sec16A</fullName>
    </submittedName>
</protein>
<feature type="compositionally biased region" description="Polar residues" evidence="6">
    <location>
        <begin position="884"/>
        <end position="900"/>
    </location>
</feature>
<accession>A0A1S3DND0</accession>
<feature type="region of interest" description="Disordered" evidence="6">
    <location>
        <begin position="735"/>
        <end position="783"/>
    </location>
</feature>
<dbReference type="GO" id="GO:0070971">
    <property type="term" value="C:endoplasmic reticulum exit site"/>
    <property type="evidence" value="ECO:0007669"/>
    <property type="project" value="TreeGrafter"/>
</dbReference>
<proteinExistence type="inferred from homology"/>
<reference evidence="9" key="1">
    <citation type="submission" date="2025-08" db="UniProtKB">
        <authorList>
            <consortium name="RefSeq"/>
        </authorList>
    </citation>
    <scope>IDENTIFICATION</scope>
</reference>
<feature type="compositionally biased region" description="Basic and acidic residues" evidence="6">
    <location>
        <begin position="84"/>
        <end position="103"/>
    </location>
</feature>
<gene>
    <name evidence="9" type="primary">LOC103521937</name>
</gene>
<keyword evidence="8" id="KW-1185">Reference proteome</keyword>
<dbReference type="RefSeq" id="XP_008485263.1">
    <property type="nucleotide sequence ID" value="XM_008487041.3"/>
</dbReference>
<name>A0A1S3DND0_DIACI</name>
<evidence type="ECO:0000259" key="7">
    <source>
        <dbReference type="Pfam" id="PF12931"/>
    </source>
</evidence>
<dbReference type="GO" id="GO:0012507">
    <property type="term" value="C:ER to Golgi transport vesicle membrane"/>
    <property type="evidence" value="ECO:0007669"/>
    <property type="project" value="TreeGrafter"/>
</dbReference>
<evidence type="ECO:0000256" key="2">
    <source>
        <dbReference type="ARBA" id="ARBA00005927"/>
    </source>
</evidence>
<evidence type="ECO:0000256" key="3">
    <source>
        <dbReference type="ARBA" id="ARBA00022448"/>
    </source>
</evidence>
<feature type="region of interest" description="Disordered" evidence="6">
    <location>
        <begin position="242"/>
        <end position="261"/>
    </location>
</feature>
<keyword evidence="5" id="KW-0931">ER-Golgi transport</keyword>
<dbReference type="Gene3D" id="1.25.40.1030">
    <property type="match status" value="1"/>
</dbReference>
<comment type="subcellular location">
    <subcellularLocation>
        <location evidence="1">Endoplasmic reticulum</location>
    </subcellularLocation>
</comment>
<organism evidence="8 9">
    <name type="scientific">Diaphorina citri</name>
    <name type="common">Asian citrus psyllid</name>
    <dbReference type="NCBI Taxonomy" id="121845"/>
    <lineage>
        <taxon>Eukaryota</taxon>
        <taxon>Metazoa</taxon>
        <taxon>Ecdysozoa</taxon>
        <taxon>Arthropoda</taxon>
        <taxon>Hexapoda</taxon>
        <taxon>Insecta</taxon>
        <taxon>Pterygota</taxon>
        <taxon>Neoptera</taxon>
        <taxon>Paraneoptera</taxon>
        <taxon>Hemiptera</taxon>
        <taxon>Sternorrhyncha</taxon>
        <taxon>Psylloidea</taxon>
        <taxon>Psyllidae</taxon>
        <taxon>Diaphorininae</taxon>
        <taxon>Diaphorina</taxon>
    </lineage>
</organism>
<dbReference type="GO" id="GO:0007030">
    <property type="term" value="P:Golgi organization"/>
    <property type="evidence" value="ECO:0007669"/>
    <property type="project" value="TreeGrafter"/>
</dbReference>
<dbReference type="AlphaFoldDB" id="A0A1S3DND0"/>
<feature type="region of interest" description="Disordered" evidence="6">
    <location>
        <begin position="641"/>
        <end position="664"/>
    </location>
</feature>
<evidence type="ECO:0000313" key="9">
    <source>
        <dbReference type="RefSeq" id="XP_008485263.1"/>
    </source>
</evidence>
<feature type="domain" description="Sec16 Sec23-binding" evidence="7">
    <location>
        <begin position="339"/>
        <end position="556"/>
    </location>
</feature>
<dbReference type="PANTHER" id="PTHR13402">
    <property type="entry name" value="RGPR-RELATED"/>
    <property type="match status" value="1"/>
</dbReference>
<feature type="region of interest" description="Disordered" evidence="6">
    <location>
        <begin position="84"/>
        <end position="121"/>
    </location>
</feature>
<keyword evidence="4" id="KW-0256">Endoplasmic reticulum</keyword>
<dbReference type="Proteomes" id="UP000079169">
    <property type="component" value="Unplaced"/>
</dbReference>
<sequence>MSSKQGKYVKHGYLIEEICQTYPELNQELEMRMLEFRAQYPTKYRDWYHYELIPALRKLQQRHWSHSTTPESFSRRPYSQEYLSRHDQSYSRIEQKRKAELHSRSHSRIVQGESPGDDSSGSCYKKFHLPHTISKIISNRCFLYGQGKQLSSGLYPVNIPQSQYVTNLEQLKELLPFEDKKCFYEYLQMFIDQSTHLSEKLLYQLVLLHLKLKAQTEPNDISELLLNEYKKMQGEQFLKYSSEETSGHVSRDSMSPHTNDDAMSREQFMSQPQDSFSTDSVALSREQFISQDLTRDDFMSNGPVMSRDQFIAQDQASGDSQLNSLSLQSQDEDKVLHRLRKLLLNGSKHKALRWAIENQEWVSALFIASSMDEATYMSVCSMYIQSIPKNDPLRTCLQVQFGLDLDYQYSDDWGVHLAAILNNAQDASLILRFANILGGVKDICGQHFCYISARIHPDSSTNRNVPYVLVGAENQLLADQIPIRSVMLTMAYDNTLPHLQYYKYYIALNYVKMGAYELSLCLLQNIATIFLNGNIHSPADHYALLSYVYDLSLLIYNRVNPQHIAWINSLAEVISAIQPDIEVNYASNISQETSIPYQDIQTAPPVYDEPEPSNYSYMPQTELQQPAVAQTVNPVPLVQCNEPQPPSYQEEVSVPQDTGSSQMLPPVETVPSNSMPQVEQAQPLPAFYVPSYSGSMEPGSTPASSQIPQEENLEDLAGPNTGSVGTISIHSKFTFAEDKTDSPPQSATKPTPTENQTKETTVAKPAKTQETGKGSSGGGWLNFLKFGRPKNQMILPDDDKPSIVWDKEKKMWVDVNSDGKSGPSALPPPPKVSQMTTQPQPNATPAPATNPAPAAMPAAPVSNPLVQNGPGPVNTMPAGPLPSNPLSQNGPAPMKSSAQNGYRKGKAKYVNVLASNG</sequence>
<comment type="similarity">
    <text evidence="2">Belongs to the SEC16 family.</text>
</comment>
<dbReference type="InterPro" id="IPR024298">
    <property type="entry name" value="Sec16_Sec23-bd"/>
</dbReference>
<keyword evidence="3" id="KW-0813">Transport</keyword>
<dbReference type="PANTHER" id="PTHR13402:SF6">
    <property type="entry name" value="SECRETORY 16, ISOFORM I"/>
    <property type="match status" value="1"/>
</dbReference>
<evidence type="ECO:0000256" key="4">
    <source>
        <dbReference type="ARBA" id="ARBA00022824"/>
    </source>
</evidence>
<feature type="compositionally biased region" description="Basic and acidic residues" evidence="6">
    <location>
        <begin position="242"/>
        <end position="251"/>
    </location>
</feature>
<dbReference type="GeneID" id="103521937"/>
<evidence type="ECO:0000256" key="5">
    <source>
        <dbReference type="ARBA" id="ARBA00022892"/>
    </source>
</evidence>
<feature type="compositionally biased region" description="Polar residues" evidence="6">
    <location>
        <begin position="742"/>
        <end position="760"/>
    </location>
</feature>
<dbReference type="GO" id="GO:0016192">
    <property type="term" value="P:vesicle-mediated transport"/>
    <property type="evidence" value="ECO:0007669"/>
    <property type="project" value="UniProtKB-KW"/>
</dbReference>